<dbReference type="InterPro" id="IPR027944">
    <property type="entry name" value="SEO_C"/>
</dbReference>
<dbReference type="PANTHER" id="PTHR33232">
    <property type="entry name" value="PROTEIN SIEVE ELEMENT OCCLUSION B-LIKE"/>
    <property type="match status" value="1"/>
</dbReference>
<dbReference type="Pfam" id="PF14577">
    <property type="entry name" value="SEO_C"/>
    <property type="match status" value="1"/>
</dbReference>
<evidence type="ECO:0000259" key="2">
    <source>
        <dbReference type="Pfam" id="PF14577"/>
    </source>
</evidence>
<feature type="domain" description="Sieve element occlusion C-terminal" evidence="2">
    <location>
        <begin position="471"/>
        <end position="701"/>
    </location>
</feature>
<dbReference type="Pfam" id="PF14576">
    <property type="entry name" value="SEO_N"/>
    <property type="match status" value="1"/>
</dbReference>
<name>A0AAD1YVM2_9LAMI</name>
<evidence type="ECO:0000313" key="4">
    <source>
        <dbReference type="Proteomes" id="UP000834106"/>
    </source>
</evidence>
<dbReference type="InterPro" id="IPR039299">
    <property type="entry name" value="SEOA"/>
</dbReference>
<gene>
    <name evidence="3" type="ORF">FPE_LOCUS4813</name>
</gene>
<keyword evidence="4" id="KW-1185">Reference proteome</keyword>
<reference evidence="3" key="1">
    <citation type="submission" date="2023-05" db="EMBL/GenBank/DDBJ databases">
        <authorList>
            <person name="Huff M."/>
        </authorList>
    </citation>
    <scope>NUCLEOTIDE SEQUENCE</scope>
</reference>
<feature type="domain" description="Sieve element occlusion N-terminal" evidence="1">
    <location>
        <begin position="21"/>
        <end position="306"/>
    </location>
</feature>
<evidence type="ECO:0008006" key="5">
    <source>
        <dbReference type="Google" id="ProtNLM"/>
    </source>
</evidence>
<evidence type="ECO:0000313" key="3">
    <source>
        <dbReference type="EMBL" id="CAI9757383.1"/>
    </source>
</evidence>
<dbReference type="PANTHER" id="PTHR33232:SF12">
    <property type="entry name" value="PROTEIN SIEVE ELEMENT OCCLUSION B-LIKE"/>
    <property type="match status" value="1"/>
</dbReference>
<dbReference type="Proteomes" id="UP000834106">
    <property type="component" value="Chromosome 3"/>
</dbReference>
<sequence length="702" mass="80649">MSQPARTKKITMPNRRNNLLSDDGAMMHEVHATHAPTGYLVDVDPILRVAKDILDRVFPGIDRVMNGSHHQHKNMLDEKDALLNYDEIDGSLAFVIQKVSCELSCKCPGGNAHKTTVAILNQLSSYTWDTKAVISIASFALKYGEFWLVALVFETNQLAKSVAYLKRVSDIIDQSSSLKSQFDSINDLVKAALDLTKCICEFRDLPAEYILDDEPPKSTALAYIPTAVYWIIRSLVASGSHVTRLLDMNHEMSALAAETWELASLGNKLSSIHDHLKKQLTLCYQRIDERTHEEYFRKLVHLFETTPHIDNHKTLAHLIYLKDDQLPLEDGATKTKRGVEALIGKTVLLLISDLDISDDELHILGNIYKESRTNSEFQYEIVWLPIVDRSISWNERHDIKFRQLQSIMPWYTLHHPNLLQQAVARYIKEVWHYVKKPILVALDPQGKVVSQNAFHIVWIWGNNAYPFTNEKEEALWKDKTWALPLIVDGIDPFLLESIKENKYICLYGGEDIEWIRRFTTTAKNVAKDADIILELVYAGKSGSREKVERINKIIDENKYSGFWNEITIVWYFWTRLESMMHSKIHRGRTVKDDQILQEALTLLTYNGDDKWALICRGSSPQTARARGDMFLTSLEDFSSWKEEANQKGFVPALVDYFQGHHTTNHCNRLILPGINGDIPEMVICTECHRPMDKYYMYSCCNE</sequence>
<accession>A0AAD1YVM2</accession>
<organism evidence="3 4">
    <name type="scientific">Fraxinus pennsylvanica</name>
    <dbReference type="NCBI Taxonomy" id="56036"/>
    <lineage>
        <taxon>Eukaryota</taxon>
        <taxon>Viridiplantae</taxon>
        <taxon>Streptophyta</taxon>
        <taxon>Embryophyta</taxon>
        <taxon>Tracheophyta</taxon>
        <taxon>Spermatophyta</taxon>
        <taxon>Magnoliopsida</taxon>
        <taxon>eudicotyledons</taxon>
        <taxon>Gunneridae</taxon>
        <taxon>Pentapetalae</taxon>
        <taxon>asterids</taxon>
        <taxon>lamiids</taxon>
        <taxon>Lamiales</taxon>
        <taxon>Oleaceae</taxon>
        <taxon>Oleeae</taxon>
        <taxon>Fraxinus</taxon>
    </lineage>
</organism>
<dbReference type="GO" id="GO:0010088">
    <property type="term" value="P:phloem development"/>
    <property type="evidence" value="ECO:0007669"/>
    <property type="project" value="InterPro"/>
</dbReference>
<dbReference type="InterPro" id="IPR027942">
    <property type="entry name" value="SEO_N"/>
</dbReference>
<evidence type="ECO:0000259" key="1">
    <source>
        <dbReference type="Pfam" id="PF14576"/>
    </source>
</evidence>
<dbReference type="EMBL" id="OU503038">
    <property type="protein sequence ID" value="CAI9757383.1"/>
    <property type="molecule type" value="Genomic_DNA"/>
</dbReference>
<protein>
    <recommendedName>
        <fullName evidence="5">Sieve element occlusion</fullName>
    </recommendedName>
</protein>
<dbReference type="AlphaFoldDB" id="A0AAD1YVM2"/>
<proteinExistence type="predicted"/>